<feature type="region of interest" description="Disordered" evidence="1">
    <location>
        <begin position="21"/>
        <end position="95"/>
    </location>
</feature>
<dbReference type="EMBL" id="JQ700342">
    <property type="protein sequence ID" value="AFK75442.1"/>
    <property type="molecule type" value="mRNA"/>
</dbReference>
<feature type="chain" id="PRO_5004053578" evidence="2">
    <location>
        <begin position="19"/>
        <end position="137"/>
    </location>
</feature>
<feature type="compositionally biased region" description="Gly residues" evidence="1">
    <location>
        <begin position="45"/>
        <end position="56"/>
    </location>
</feature>
<keyword evidence="2" id="KW-0732">Signal</keyword>
<evidence type="ECO:0000256" key="2">
    <source>
        <dbReference type="SAM" id="SignalP"/>
    </source>
</evidence>
<feature type="signal peptide" evidence="2">
    <location>
        <begin position="1"/>
        <end position="18"/>
    </location>
</feature>
<accession>M4H1D6</accession>
<name>M4H1D6_PLEBA</name>
<proteinExistence type="evidence at transcript level"/>
<dbReference type="AlphaFoldDB" id="M4H1D6"/>
<reference evidence="3" key="1">
    <citation type="submission" date="2012-02" db="EMBL/GenBank/DDBJ databases">
        <title>The genome of the ctenophore, Pleurobrachia bachei.</title>
        <authorList>
            <person name="Kohn A.B."/>
            <person name="Citarella M."/>
            <person name="Moroz L.L."/>
        </authorList>
    </citation>
    <scope>NUCLEOTIDE SEQUENCE</scope>
</reference>
<organism evidence="3">
    <name type="scientific">Pleurobrachia bachei</name>
    <name type="common">Sea gooseberry</name>
    <dbReference type="NCBI Taxonomy" id="34499"/>
    <lineage>
        <taxon>Eukaryota</taxon>
        <taxon>Metazoa</taxon>
        <taxon>Ctenophora</taxon>
        <taxon>Tentaculata</taxon>
        <taxon>Cydippida</taxon>
        <taxon>Pleurobrachiidae</taxon>
        <taxon>Pleurobrachia</taxon>
    </lineage>
</organism>
<sequence>MLRFLVITCVVLVVAVHATEERRRRHRGGGGGGDTEERRRRHRGGGGGPRGRGGPKPRGDFAGYYTRPLPAKCRGRHENMNGWKPTHKIQKPISACPPDWKKYKGACYYDTRPNVTDTLQTRRGVVQPAQCSHFHAQ</sequence>
<evidence type="ECO:0000313" key="3">
    <source>
        <dbReference type="EMBL" id="AFK75442.1"/>
    </source>
</evidence>
<evidence type="ECO:0000256" key="1">
    <source>
        <dbReference type="SAM" id="MobiDB-lite"/>
    </source>
</evidence>
<protein>
    <submittedName>
        <fullName evidence="3">Putative secretory peptide-32</fullName>
    </submittedName>
</protein>